<feature type="transmembrane region" description="Helical" evidence="7">
    <location>
        <begin position="140"/>
        <end position="157"/>
    </location>
</feature>
<dbReference type="GO" id="GO:0015744">
    <property type="term" value="P:succinate transport"/>
    <property type="evidence" value="ECO:0007669"/>
    <property type="project" value="TreeGrafter"/>
</dbReference>
<evidence type="ECO:0000256" key="4">
    <source>
        <dbReference type="ARBA" id="ARBA00022989"/>
    </source>
</evidence>
<evidence type="ECO:0000256" key="5">
    <source>
        <dbReference type="ARBA" id="ARBA00023136"/>
    </source>
</evidence>
<reference evidence="9 10" key="1">
    <citation type="submission" date="2016-11" db="EMBL/GenBank/DDBJ databases">
        <authorList>
            <person name="Jaros S."/>
            <person name="Januszkiewicz K."/>
            <person name="Wedrychowicz H."/>
        </authorList>
    </citation>
    <scope>NUCLEOTIDE SEQUENCE [LARGE SCALE GENOMIC DNA]</scope>
    <source>
        <strain evidence="9 10">DSM 15930</strain>
    </source>
</reference>
<keyword evidence="2" id="KW-1003">Cell membrane</keyword>
<accession>A0A1M7FC12</accession>
<evidence type="ECO:0000256" key="7">
    <source>
        <dbReference type="SAM" id="Phobius"/>
    </source>
</evidence>
<dbReference type="EMBL" id="FRCP01000005">
    <property type="protein sequence ID" value="SHM01523.1"/>
    <property type="molecule type" value="Genomic_DNA"/>
</dbReference>
<gene>
    <name evidence="9" type="ORF">SAMN02746066_00541</name>
</gene>
<name>A0A1M7FC12_9FIRM</name>
<evidence type="ECO:0000259" key="8">
    <source>
        <dbReference type="Pfam" id="PF06738"/>
    </source>
</evidence>
<dbReference type="OrthoDB" id="9813917at2"/>
<comment type="subcellular location">
    <subcellularLocation>
        <location evidence="1">Cell membrane</location>
        <topology evidence="1">Multi-pass membrane protein</topology>
    </subcellularLocation>
</comment>
<keyword evidence="5 7" id="KW-0472">Membrane</keyword>
<keyword evidence="3 7" id="KW-0812">Transmembrane</keyword>
<dbReference type="InterPro" id="IPR050539">
    <property type="entry name" value="ThrE_Dicarb/AminoAcid_Exp"/>
</dbReference>
<dbReference type="PANTHER" id="PTHR34390:SF2">
    <property type="entry name" value="SUCCINATE TRANSPORTER SUBUNIT YJJP-RELATED"/>
    <property type="match status" value="1"/>
</dbReference>
<dbReference type="STRING" id="1120996.SAMN02746066_00541"/>
<dbReference type="RefSeq" id="WP_073282452.1">
    <property type="nucleotide sequence ID" value="NZ_FRCP01000005.1"/>
</dbReference>
<dbReference type="Pfam" id="PF06738">
    <property type="entry name" value="ThrE"/>
    <property type="match status" value="1"/>
</dbReference>
<evidence type="ECO:0000313" key="10">
    <source>
        <dbReference type="Proteomes" id="UP000184038"/>
    </source>
</evidence>
<dbReference type="PANTHER" id="PTHR34390">
    <property type="entry name" value="UPF0442 PROTEIN YJJB-RELATED"/>
    <property type="match status" value="1"/>
</dbReference>
<organism evidence="9 10">
    <name type="scientific">Anaerosporobacter mobilis DSM 15930</name>
    <dbReference type="NCBI Taxonomy" id="1120996"/>
    <lineage>
        <taxon>Bacteria</taxon>
        <taxon>Bacillati</taxon>
        <taxon>Bacillota</taxon>
        <taxon>Clostridia</taxon>
        <taxon>Lachnospirales</taxon>
        <taxon>Lachnospiraceae</taxon>
        <taxon>Anaerosporobacter</taxon>
    </lineage>
</organism>
<dbReference type="Proteomes" id="UP000184038">
    <property type="component" value="Unassembled WGS sequence"/>
</dbReference>
<feature type="transmembrane region" description="Helical" evidence="7">
    <location>
        <begin position="169"/>
        <end position="187"/>
    </location>
</feature>
<proteinExistence type="inferred from homology"/>
<dbReference type="GO" id="GO:0005886">
    <property type="term" value="C:plasma membrane"/>
    <property type="evidence" value="ECO:0007669"/>
    <property type="project" value="UniProtKB-SubCell"/>
</dbReference>
<dbReference type="InterPro" id="IPR010619">
    <property type="entry name" value="ThrE-like_N"/>
</dbReference>
<evidence type="ECO:0000256" key="6">
    <source>
        <dbReference type="ARBA" id="ARBA00034125"/>
    </source>
</evidence>
<feature type="transmembrane region" description="Helical" evidence="7">
    <location>
        <begin position="193"/>
        <end position="214"/>
    </location>
</feature>
<evidence type="ECO:0000256" key="3">
    <source>
        <dbReference type="ARBA" id="ARBA00022692"/>
    </source>
</evidence>
<sequence>MEGNEGLDAAALAGRILLQNGAEIFRVEETIERIAKSYGLEGNSSFVLSSGIFITEEKDDKHFYANVKHIPLSTAHLDKVAAVNQLSREIETGKYTPGEAIEELHKIQNMPENPKVAQVIAAGVGSGCFAYLFGGSIFDSLTAFLVGGLLWVFLGIMSRRKKRMTKIMLNLSGGMFSTTLSILAYRLGMGDNLNHIIIGSIIPLVPGVAFTNAIRDISNEDYISGIVRLVDALLIAFCIALGVGIVITVYHKVMGGIG</sequence>
<comment type="similarity">
    <text evidence="6">Belongs to the ThrE exporter (TC 2.A.79) family.</text>
</comment>
<protein>
    <submittedName>
        <fullName evidence="9">Uncharacterized membrane protein YjjP, DUF1212 family</fullName>
    </submittedName>
</protein>
<feature type="domain" description="Threonine/serine exporter-like N-terminal" evidence="8">
    <location>
        <begin position="9"/>
        <end position="249"/>
    </location>
</feature>
<feature type="transmembrane region" description="Helical" evidence="7">
    <location>
        <begin position="226"/>
        <end position="250"/>
    </location>
</feature>
<evidence type="ECO:0000256" key="2">
    <source>
        <dbReference type="ARBA" id="ARBA00022475"/>
    </source>
</evidence>
<dbReference type="AlphaFoldDB" id="A0A1M7FC12"/>
<keyword evidence="10" id="KW-1185">Reference proteome</keyword>
<evidence type="ECO:0000256" key="1">
    <source>
        <dbReference type="ARBA" id="ARBA00004651"/>
    </source>
</evidence>
<evidence type="ECO:0000313" key="9">
    <source>
        <dbReference type="EMBL" id="SHM01523.1"/>
    </source>
</evidence>
<keyword evidence="4 7" id="KW-1133">Transmembrane helix</keyword>
<dbReference type="GO" id="GO:0022857">
    <property type="term" value="F:transmembrane transporter activity"/>
    <property type="evidence" value="ECO:0007669"/>
    <property type="project" value="InterPro"/>
</dbReference>